<dbReference type="Proteomes" id="UP001228049">
    <property type="component" value="Unassembled WGS sequence"/>
</dbReference>
<accession>A0AAD9C9Y1</accession>
<name>A0AAD9C9Y1_DISEL</name>
<proteinExistence type="predicted"/>
<gene>
    <name evidence="2" type="ORF">KUDE01_017038</name>
</gene>
<feature type="non-terminal residue" evidence="2">
    <location>
        <position position="86"/>
    </location>
</feature>
<dbReference type="AlphaFoldDB" id="A0AAD9C9Y1"/>
<comment type="caution">
    <text evidence="2">The sequence shown here is derived from an EMBL/GenBank/DDBJ whole genome shotgun (WGS) entry which is preliminary data.</text>
</comment>
<evidence type="ECO:0000313" key="2">
    <source>
        <dbReference type="EMBL" id="KAK1897506.1"/>
    </source>
</evidence>
<organism evidence="2 3">
    <name type="scientific">Dissostichus eleginoides</name>
    <name type="common">Patagonian toothfish</name>
    <name type="synonym">Dissostichus amissus</name>
    <dbReference type="NCBI Taxonomy" id="100907"/>
    <lineage>
        <taxon>Eukaryota</taxon>
        <taxon>Metazoa</taxon>
        <taxon>Chordata</taxon>
        <taxon>Craniata</taxon>
        <taxon>Vertebrata</taxon>
        <taxon>Euteleostomi</taxon>
        <taxon>Actinopterygii</taxon>
        <taxon>Neopterygii</taxon>
        <taxon>Teleostei</taxon>
        <taxon>Neoteleostei</taxon>
        <taxon>Acanthomorphata</taxon>
        <taxon>Eupercaria</taxon>
        <taxon>Perciformes</taxon>
        <taxon>Notothenioidei</taxon>
        <taxon>Nototheniidae</taxon>
        <taxon>Dissostichus</taxon>
    </lineage>
</organism>
<feature type="compositionally biased region" description="Polar residues" evidence="1">
    <location>
        <begin position="73"/>
        <end position="86"/>
    </location>
</feature>
<protein>
    <submittedName>
        <fullName evidence="2">DNA damage-inducible protein 1</fullName>
    </submittedName>
</protein>
<reference evidence="2" key="1">
    <citation type="submission" date="2023-04" db="EMBL/GenBank/DDBJ databases">
        <title>Chromosome-level genome of Chaenocephalus aceratus.</title>
        <authorList>
            <person name="Park H."/>
        </authorList>
    </citation>
    <scope>NUCLEOTIDE SEQUENCE</scope>
    <source>
        <strain evidence="2">DE</strain>
        <tissue evidence="2">Muscle</tissue>
    </source>
</reference>
<evidence type="ECO:0000256" key="1">
    <source>
        <dbReference type="SAM" id="MobiDB-lite"/>
    </source>
</evidence>
<feature type="compositionally biased region" description="Polar residues" evidence="1">
    <location>
        <begin position="45"/>
        <end position="63"/>
    </location>
</feature>
<feature type="non-terminal residue" evidence="2">
    <location>
        <position position="1"/>
    </location>
</feature>
<feature type="region of interest" description="Disordered" evidence="1">
    <location>
        <begin position="42"/>
        <end position="86"/>
    </location>
</feature>
<dbReference type="EMBL" id="JASDAP010000009">
    <property type="protein sequence ID" value="KAK1897506.1"/>
    <property type="molecule type" value="Genomic_DNA"/>
</dbReference>
<sequence>YISVRVMLVDTSLHRAQPLLSEVGVHMPVKVILDKWGGEVGPRSVASSHTANYPGPRQTTSEPEISPCPNALDTYSSNTGQRTPLQ</sequence>
<keyword evidence="3" id="KW-1185">Reference proteome</keyword>
<evidence type="ECO:0000313" key="3">
    <source>
        <dbReference type="Proteomes" id="UP001228049"/>
    </source>
</evidence>